<proteinExistence type="predicted"/>
<evidence type="ECO:0000313" key="2">
    <source>
        <dbReference type="Proteomes" id="UP001164929"/>
    </source>
</evidence>
<keyword evidence="2" id="KW-1185">Reference proteome</keyword>
<name>A0AAD6QH80_9ROSI</name>
<protein>
    <submittedName>
        <fullName evidence="1">Uncharacterized protein</fullName>
    </submittedName>
</protein>
<comment type="caution">
    <text evidence="1">The sequence shown here is derived from an EMBL/GenBank/DDBJ whole genome shotgun (WGS) entry which is preliminary data.</text>
</comment>
<gene>
    <name evidence="1" type="ORF">NC653_018794</name>
</gene>
<accession>A0AAD6QH80</accession>
<sequence length="94" mass="10844">MEKWQPESVLMRRERRRGLGFGVVGSMRKIPSFPTCHPARKCLPSLWAPRDASFHRVVFSIRSHNIYKGLRSNLLVNFVTFPSLLLVSSSDLHH</sequence>
<organism evidence="1 2">
    <name type="scientific">Populus alba x Populus x berolinensis</name>
    <dbReference type="NCBI Taxonomy" id="444605"/>
    <lineage>
        <taxon>Eukaryota</taxon>
        <taxon>Viridiplantae</taxon>
        <taxon>Streptophyta</taxon>
        <taxon>Embryophyta</taxon>
        <taxon>Tracheophyta</taxon>
        <taxon>Spermatophyta</taxon>
        <taxon>Magnoliopsida</taxon>
        <taxon>eudicotyledons</taxon>
        <taxon>Gunneridae</taxon>
        <taxon>Pentapetalae</taxon>
        <taxon>rosids</taxon>
        <taxon>fabids</taxon>
        <taxon>Malpighiales</taxon>
        <taxon>Salicaceae</taxon>
        <taxon>Saliceae</taxon>
        <taxon>Populus</taxon>
    </lineage>
</organism>
<reference evidence="1" key="1">
    <citation type="journal article" date="2023" name="Mol. Ecol. Resour.">
        <title>Chromosome-level genome assembly of a triploid poplar Populus alba 'Berolinensis'.</title>
        <authorList>
            <person name="Chen S."/>
            <person name="Yu Y."/>
            <person name="Wang X."/>
            <person name="Wang S."/>
            <person name="Zhang T."/>
            <person name="Zhou Y."/>
            <person name="He R."/>
            <person name="Meng N."/>
            <person name="Wang Y."/>
            <person name="Liu W."/>
            <person name="Liu Z."/>
            <person name="Liu J."/>
            <person name="Guo Q."/>
            <person name="Huang H."/>
            <person name="Sederoff R.R."/>
            <person name="Wang G."/>
            <person name="Qu G."/>
            <person name="Chen S."/>
        </authorList>
    </citation>
    <scope>NUCLEOTIDE SEQUENCE</scope>
    <source>
        <strain evidence="1">SC-2020</strain>
    </source>
</reference>
<dbReference type="AlphaFoldDB" id="A0AAD6QH80"/>
<evidence type="ECO:0000313" key="1">
    <source>
        <dbReference type="EMBL" id="KAJ6990355.1"/>
    </source>
</evidence>
<dbReference type="EMBL" id="JAQIZT010000007">
    <property type="protein sequence ID" value="KAJ6990355.1"/>
    <property type="molecule type" value="Genomic_DNA"/>
</dbReference>
<dbReference type="Proteomes" id="UP001164929">
    <property type="component" value="Chromosome 7"/>
</dbReference>